<sequence length="585" mass="64790">MIIVPETHSEDSKSQTSPRSIPPGQFPDNVTDMNDPPPSYASVTENDASSSLSQIRQPLPPIRASNFTTISVANGAIKGTYAVDPAISIPVANLPALDRGETEENRKNLLLQTNNGSINVELYIAATENETRSVLKRRRTLIAASTRNGSVKVKMHDLSLQEAQRLPVLLTCNTLNGAIELRVPRSFCGPLRLRTWNGSVQFSEAMKPSVTTFSQINKEHRCFLGPLDPHQLDLGPEWLGDEICAESMNGSIKLYYDDETPVPPLNLNVNVNVHQHQLSRAPSISRPMGSKLSRLSKSKKKNFKSNTTSLVQPTEVESSRFVSHLSNRYSPDDVDQPGASTSASANTTHRRTHSKSSMQNIQSTWSETTKMPRYMQRQPSTGPDKVLPVKASSTKQSAAKAAKKTSQPTPPASATQNPATTGVRYKVSSAGFHLRPEEDESEYAVIPEPRRMVKRPATHYDRLGITTGATMTAVDLAYAKAKRSCGSSADEREVDEAYKILRNIKKRKQYDEEIGIARPDGTRIWRPGEYGHPSQIPTGRGFKKKYPHDTGSYASSRYERLPRWEKEEIKVSLYDVNSDLYDAGS</sequence>
<comment type="caution">
    <text evidence="3">The sequence shown here is derived from an EMBL/GenBank/DDBJ whole genome shotgun (WGS) entry which is preliminary data.</text>
</comment>
<reference evidence="3 4" key="1">
    <citation type="journal article" date="2018" name="Evol. Lett.">
        <title>Horizontal gene cluster transfer increased hallucinogenic mushroom diversity.</title>
        <authorList>
            <person name="Reynolds H.T."/>
            <person name="Vijayakumar V."/>
            <person name="Gluck-Thaler E."/>
            <person name="Korotkin H.B."/>
            <person name="Matheny P.B."/>
            <person name="Slot J.C."/>
        </authorList>
    </citation>
    <scope>NUCLEOTIDE SEQUENCE [LARGE SCALE GENOMIC DNA]</scope>
    <source>
        <strain evidence="3 4">2629</strain>
    </source>
</reference>
<dbReference type="AlphaFoldDB" id="A0A409WHK3"/>
<proteinExistence type="predicted"/>
<accession>A0A409WHK3</accession>
<dbReference type="EMBL" id="NHTK01005482">
    <property type="protein sequence ID" value="PPQ77965.1"/>
    <property type="molecule type" value="Genomic_DNA"/>
</dbReference>
<dbReference type="InterPro" id="IPR036869">
    <property type="entry name" value="J_dom_sf"/>
</dbReference>
<dbReference type="Pfam" id="PF24016">
    <property type="entry name" value="DUF7330"/>
    <property type="match status" value="1"/>
</dbReference>
<dbReference type="OrthoDB" id="5289249at2759"/>
<feature type="compositionally biased region" description="Polar residues" evidence="1">
    <location>
        <begin position="355"/>
        <end position="369"/>
    </location>
</feature>
<feature type="compositionally biased region" description="Polar residues" evidence="1">
    <location>
        <begin position="41"/>
        <end position="54"/>
    </location>
</feature>
<feature type="compositionally biased region" description="Polar residues" evidence="1">
    <location>
        <begin position="338"/>
        <end position="347"/>
    </location>
</feature>
<evidence type="ECO:0000259" key="2">
    <source>
        <dbReference type="Pfam" id="PF24016"/>
    </source>
</evidence>
<feature type="compositionally biased region" description="Basic residues" evidence="1">
    <location>
        <begin position="294"/>
        <end position="303"/>
    </location>
</feature>
<protein>
    <recommendedName>
        <fullName evidence="2">DUF7330 domain-containing protein</fullName>
    </recommendedName>
</protein>
<gene>
    <name evidence="3" type="ORF">CVT24_006139</name>
</gene>
<feature type="domain" description="DUF7330" evidence="2">
    <location>
        <begin position="66"/>
        <end position="259"/>
    </location>
</feature>
<keyword evidence="4" id="KW-1185">Reference proteome</keyword>
<dbReference type="Proteomes" id="UP000284842">
    <property type="component" value="Unassembled WGS sequence"/>
</dbReference>
<evidence type="ECO:0000256" key="1">
    <source>
        <dbReference type="SAM" id="MobiDB-lite"/>
    </source>
</evidence>
<dbReference type="SUPFAM" id="SSF46565">
    <property type="entry name" value="Chaperone J-domain"/>
    <property type="match status" value="1"/>
</dbReference>
<feature type="region of interest" description="Disordered" evidence="1">
    <location>
        <begin position="1"/>
        <end position="54"/>
    </location>
</feature>
<evidence type="ECO:0000313" key="3">
    <source>
        <dbReference type="EMBL" id="PPQ77965.1"/>
    </source>
</evidence>
<dbReference type="InterPro" id="IPR055754">
    <property type="entry name" value="DUF7330"/>
</dbReference>
<evidence type="ECO:0000313" key="4">
    <source>
        <dbReference type="Proteomes" id="UP000284842"/>
    </source>
</evidence>
<feature type="compositionally biased region" description="Polar residues" evidence="1">
    <location>
        <begin position="310"/>
        <end position="329"/>
    </location>
</feature>
<feature type="region of interest" description="Disordered" evidence="1">
    <location>
        <begin position="278"/>
        <end position="422"/>
    </location>
</feature>
<organism evidence="3 4">
    <name type="scientific">Panaeolus cyanescens</name>
    <dbReference type="NCBI Taxonomy" id="181874"/>
    <lineage>
        <taxon>Eukaryota</taxon>
        <taxon>Fungi</taxon>
        <taxon>Dikarya</taxon>
        <taxon>Basidiomycota</taxon>
        <taxon>Agaricomycotina</taxon>
        <taxon>Agaricomycetes</taxon>
        <taxon>Agaricomycetidae</taxon>
        <taxon>Agaricales</taxon>
        <taxon>Agaricineae</taxon>
        <taxon>Galeropsidaceae</taxon>
        <taxon>Panaeolus</taxon>
    </lineage>
</organism>
<dbReference type="InParanoid" id="A0A409WHK3"/>
<feature type="compositionally biased region" description="Low complexity" evidence="1">
    <location>
        <begin position="390"/>
        <end position="407"/>
    </location>
</feature>
<name>A0A409WHK3_9AGAR</name>
<dbReference type="STRING" id="181874.A0A409WHK3"/>
<feature type="region of interest" description="Disordered" evidence="1">
    <location>
        <begin position="525"/>
        <end position="554"/>
    </location>
</feature>